<name>A0ABV8U344_9ACTN</name>
<feature type="compositionally biased region" description="Low complexity" evidence="1">
    <location>
        <begin position="46"/>
        <end position="57"/>
    </location>
</feature>
<keyword evidence="4" id="KW-1185">Reference proteome</keyword>
<evidence type="ECO:0000256" key="2">
    <source>
        <dbReference type="SAM" id="Phobius"/>
    </source>
</evidence>
<accession>A0ABV8U344</accession>
<evidence type="ECO:0000256" key="1">
    <source>
        <dbReference type="SAM" id="MobiDB-lite"/>
    </source>
</evidence>
<feature type="region of interest" description="Disordered" evidence="1">
    <location>
        <begin position="37"/>
        <end position="61"/>
    </location>
</feature>
<reference evidence="4" key="1">
    <citation type="journal article" date="2019" name="Int. J. Syst. Evol. Microbiol.">
        <title>The Global Catalogue of Microorganisms (GCM) 10K type strain sequencing project: providing services to taxonomists for standard genome sequencing and annotation.</title>
        <authorList>
            <consortium name="The Broad Institute Genomics Platform"/>
            <consortium name="The Broad Institute Genome Sequencing Center for Infectious Disease"/>
            <person name="Wu L."/>
            <person name="Ma J."/>
        </authorList>
    </citation>
    <scope>NUCLEOTIDE SEQUENCE [LARGE SCALE GENOMIC DNA]</scope>
    <source>
        <strain evidence="4">IBRC-M 10908</strain>
    </source>
</reference>
<evidence type="ECO:0000313" key="3">
    <source>
        <dbReference type="EMBL" id="MFC4337067.1"/>
    </source>
</evidence>
<dbReference type="Proteomes" id="UP001595823">
    <property type="component" value="Unassembled WGS sequence"/>
</dbReference>
<evidence type="ECO:0008006" key="5">
    <source>
        <dbReference type="Google" id="ProtNLM"/>
    </source>
</evidence>
<keyword evidence="2" id="KW-1133">Transmembrane helix</keyword>
<dbReference type="EMBL" id="JBHSDK010000028">
    <property type="protein sequence ID" value="MFC4337067.1"/>
    <property type="molecule type" value="Genomic_DNA"/>
</dbReference>
<evidence type="ECO:0000313" key="4">
    <source>
        <dbReference type="Proteomes" id="UP001595823"/>
    </source>
</evidence>
<protein>
    <recommendedName>
        <fullName evidence="5">DUF4830 domain-containing protein</fullName>
    </recommendedName>
</protein>
<comment type="caution">
    <text evidence="3">The sequence shown here is derived from an EMBL/GenBank/DDBJ whole genome shotgun (WGS) entry which is preliminary data.</text>
</comment>
<keyword evidence="2" id="KW-0812">Transmembrane</keyword>
<dbReference type="RefSeq" id="WP_380623641.1">
    <property type="nucleotide sequence ID" value="NZ_JBHSDK010000028.1"/>
</dbReference>
<gene>
    <name evidence="3" type="ORF">ACFPET_17830</name>
</gene>
<proteinExistence type="predicted"/>
<sequence>MKTVLKLATSRYGIVVGIIVLVGAVLFTVDKRVSGPLTNDQRDSEASSSDTESSYGDELGDDSVAFNTAPTSLPDEAIGVANDFLDVYLDVEGKSNYEWLAAMNPFITTDLRESLLGFEPENLPAREVVGEPAIDGKKVTVQLDNGTLSLLMMENLGDYGRSPVIVGIDWVPDQ</sequence>
<organism evidence="3 4">
    <name type="scientific">Salininema proteolyticum</name>
    <dbReference type="NCBI Taxonomy" id="1607685"/>
    <lineage>
        <taxon>Bacteria</taxon>
        <taxon>Bacillati</taxon>
        <taxon>Actinomycetota</taxon>
        <taxon>Actinomycetes</taxon>
        <taxon>Glycomycetales</taxon>
        <taxon>Glycomycetaceae</taxon>
        <taxon>Salininema</taxon>
    </lineage>
</organism>
<keyword evidence="2" id="KW-0472">Membrane</keyword>
<feature type="transmembrane region" description="Helical" evidence="2">
    <location>
        <begin position="12"/>
        <end position="29"/>
    </location>
</feature>